<dbReference type="InterPro" id="IPR028098">
    <property type="entry name" value="Glyco_trans_4-like_N"/>
</dbReference>
<name>A0ABU3CVM4_9FLAO</name>
<feature type="domain" description="Glycosyltransferase subfamily 4-like N-terminal" evidence="2">
    <location>
        <begin position="15"/>
        <end position="175"/>
    </location>
</feature>
<proteinExistence type="predicted"/>
<evidence type="ECO:0000259" key="1">
    <source>
        <dbReference type="Pfam" id="PF00534"/>
    </source>
</evidence>
<dbReference type="Gene3D" id="3.40.50.2000">
    <property type="entry name" value="Glycogen Phosphorylase B"/>
    <property type="match status" value="2"/>
</dbReference>
<dbReference type="EC" id="2.4.-.-" evidence="3"/>
<reference evidence="3 4" key="1">
    <citation type="submission" date="2023-09" db="EMBL/GenBank/DDBJ databases">
        <authorList>
            <person name="Rey-Velasco X."/>
        </authorList>
    </citation>
    <scope>NUCLEOTIDE SEQUENCE [LARGE SCALE GENOMIC DNA]</scope>
    <source>
        <strain evidence="3 4">F297</strain>
    </source>
</reference>
<dbReference type="RefSeq" id="WP_311484599.1">
    <property type="nucleotide sequence ID" value="NZ_JAVRHP010000043.1"/>
</dbReference>
<feature type="domain" description="Glycosyl transferase family 1" evidence="1">
    <location>
        <begin position="216"/>
        <end position="378"/>
    </location>
</feature>
<gene>
    <name evidence="3" type="ORF">RM529_09690</name>
</gene>
<dbReference type="SUPFAM" id="SSF53756">
    <property type="entry name" value="UDP-Glycosyltransferase/glycogen phosphorylase"/>
    <property type="match status" value="1"/>
</dbReference>
<evidence type="ECO:0000313" key="3">
    <source>
        <dbReference type="EMBL" id="MDT0650418.1"/>
    </source>
</evidence>
<comment type="caution">
    <text evidence="3">The sequence shown here is derived from an EMBL/GenBank/DDBJ whole genome shotgun (WGS) entry which is preliminary data.</text>
</comment>
<evidence type="ECO:0000259" key="2">
    <source>
        <dbReference type="Pfam" id="PF13579"/>
    </source>
</evidence>
<keyword evidence="3" id="KW-0808">Transferase</keyword>
<organism evidence="3 4">
    <name type="scientific">Autumnicola edwardsiae</name>
    <dbReference type="NCBI Taxonomy" id="3075594"/>
    <lineage>
        <taxon>Bacteria</taxon>
        <taxon>Pseudomonadati</taxon>
        <taxon>Bacteroidota</taxon>
        <taxon>Flavobacteriia</taxon>
        <taxon>Flavobacteriales</taxon>
        <taxon>Flavobacteriaceae</taxon>
        <taxon>Autumnicola</taxon>
    </lineage>
</organism>
<dbReference type="InterPro" id="IPR001296">
    <property type="entry name" value="Glyco_trans_1"/>
</dbReference>
<dbReference type="PANTHER" id="PTHR46401">
    <property type="entry name" value="GLYCOSYLTRANSFERASE WBBK-RELATED"/>
    <property type="match status" value="1"/>
</dbReference>
<dbReference type="Pfam" id="PF13579">
    <property type="entry name" value="Glyco_trans_4_4"/>
    <property type="match status" value="1"/>
</dbReference>
<dbReference type="Pfam" id="PF00534">
    <property type="entry name" value="Glycos_transf_1"/>
    <property type="match status" value="1"/>
</dbReference>
<keyword evidence="3" id="KW-0328">Glycosyltransferase</keyword>
<dbReference type="Proteomes" id="UP001248819">
    <property type="component" value="Unassembled WGS sequence"/>
</dbReference>
<accession>A0ABU3CVM4</accession>
<dbReference type="PANTHER" id="PTHR46401:SF8">
    <property type="entry name" value="BLL6006 PROTEIN"/>
    <property type="match status" value="1"/>
</dbReference>
<dbReference type="GO" id="GO:0016757">
    <property type="term" value="F:glycosyltransferase activity"/>
    <property type="evidence" value="ECO:0007669"/>
    <property type="project" value="UniProtKB-KW"/>
</dbReference>
<keyword evidence="4" id="KW-1185">Reference proteome</keyword>
<dbReference type="EMBL" id="JAVRHP010000043">
    <property type="protein sequence ID" value="MDT0650418.1"/>
    <property type="molecule type" value="Genomic_DNA"/>
</dbReference>
<sequence>MKILHVVEGMDPKLGGVCQAIRTIVRGLSDEGIANEVVTLDPPDANFLSFDHFPVHALGPKKTAWSYSRNYSPWLKKNLQKFDFVIIHGLWLYNSYATFKVWIELKNKCKSEESERSLPKLYVMPHGMLDPYFQEAAGRKLKAVRNSIYWKLIESKIINGADGLLFTCEEERRLSHKPFHPYQPKTEIILGMGTEAPPEYELALTRAFLQACEDLDGRPYFLFLSRIHEKKGVENLISAYEILLEKNSGNSIPALMIAGPGKETSYGRKLEERVKKSPLLMSSVFFPGMLTDKTKWGAFYGCEAFILPSEQENFGIAVVEALACAKAVLISDQINIWREIYEASAGLVAPKSVTGTLSLLQNWMSLSGEQKREMEENSLKCYRKFYAVDSFVQRWKQNLLMPTYTSTMGI</sequence>
<evidence type="ECO:0000313" key="4">
    <source>
        <dbReference type="Proteomes" id="UP001248819"/>
    </source>
</evidence>
<protein>
    <submittedName>
        <fullName evidence="3">Glycosyltransferase</fullName>
        <ecNumber evidence="3">2.4.-.-</ecNumber>
    </submittedName>
</protein>